<dbReference type="AlphaFoldDB" id="A0ABD1PEL6"/>
<proteinExistence type="predicted"/>
<dbReference type="EMBL" id="JBFOLK010000014">
    <property type="protein sequence ID" value="KAL2461843.1"/>
    <property type="molecule type" value="Genomic_DNA"/>
</dbReference>
<reference evidence="3" key="1">
    <citation type="submission" date="2024-07" db="EMBL/GenBank/DDBJ databases">
        <title>Two chromosome-level genome assemblies of Korean endemic species Abeliophyllum distichum and Forsythia ovata (Oleaceae).</title>
        <authorList>
            <person name="Jang H."/>
        </authorList>
    </citation>
    <scope>NUCLEOTIDE SEQUENCE [LARGE SCALE GENOMIC DNA]</scope>
</reference>
<dbReference type="PANTHER" id="PTHR33925:SF2">
    <property type="entry name" value="PLASTID DIVISION PROTEIN CDP1, CHLOROPLASTIC"/>
    <property type="match status" value="1"/>
</dbReference>
<dbReference type="Pfam" id="PF13355">
    <property type="entry name" value="ARC6-like_IMS"/>
    <property type="match status" value="1"/>
</dbReference>
<dbReference type="InterPro" id="IPR044685">
    <property type="entry name" value="CPD1-like"/>
</dbReference>
<sequence>MQFRKMGNGSKWGIYKPRIEASSPTWSAGSSVDLSYRHSAIKENSIARKFRRLFSMLKVQLRDHPEATDLRTASLAADGKLLKQPALGPDHNVDGLFEVLDGSMLAQWQALADSAKSRSCFWRFVLLQLTVLQADIFKDGIGNEMAEIEVLLEEAAELVDESQP</sequence>
<dbReference type="PANTHER" id="PTHR33925">
    <property type="entry name" value="PLASTID DIVISION PROTEIN CDP1, CHLOROPLASTIC-RELATED"/>
    <property type="match status" value="1"/>
</dbReference>
<gene>
    <name evidence="2" type="ORF">Adt_45263</name>
</gene>
<protein>
    <submittedName>
        <fullName evidence="2">Plastid division protein CDP1</fullName>
    </submittedName>
</protein>
<evidence type="ECO:0000259" key="1">
    <source>
        <dbReference type="Pfam" id="PF13355"/>
    </source>
</evidence>
<dbReference type="Proteomes" id="UP001604336">
    <property type="component" value="Unassembled WGS sequence"/>
</dbReference>
<evidence type="ECO:0000313" key="3">
    <source>
        <dbReference type="Proteomes" id="UP001604336"/>
    </source>
</evidence>
<evidence type="ECO:0000313" key="2">
    <source>
        <dbReference type="EMBL" id="KAL2461843.1"/>
    </source>
</evidence>
<dbReference type="InterPro" id="IPR025344">
    <property type="entry name" value="CDP1-like_IMS"/>
</dbReference>
<accession>A0ABD1PEL6</accession>
<comment type="caution">
    <text evidence="2">The sequence shown here is derived from an EMBL/GenBank/DDBJ whole genome shotgun (WGS) entry which is preliminary data.</text>
</comment>
<feature type="domain" description="Plastid division protein CDP1-like IMS" evidence="1">
    <location>
        <begin position="83"/>
        <end position="163"/>
    </location>
</feature>
<organism evidence="2 3">
    <name type="scientific">Abeliophyllum distichum</name>
    <dbReference type="NCBI Taxonomy" id="126358"/>
    <lineage>
        <taxon>Eukaryota</taxon>
        <taxon>Viridiplantae</taxon>
        <taxon>Streptophyta</taxon>
        <taxon>Embryophyta</taxon>
        <taxon>Tracheophyta</taxon>
        <taxon>Spermatophyta</taxon>
        <taxon>Magnoliopsida</taxon>
        <taxon>eudicotyledons</taxon>
        <taxon>Gunneridae</taxon>
        <taxon>Pentapetalae</taxon>
        <taxon>asterids</taxon>
        <taxon>lamiids</taxon>
        <taxon>Lamiales</taxon>
        <taxon>Oleaceae</taxon>
        <taxon>Forsythieae</taxon>
        <taxon>Abeliophyllum</taxon>
    </lineage>
</organism>
<name>A0ABD1PEL6_9LAMI</name>
<keyword evidence="3" id="KW-1185">Reference proteome</keyword>